<evidence type="ECO:0000256" key="2">
    <source>
        <dbReference type="ARBA" id="ARBA00022803"/>
    </source>
</evidence>
<dbReference type="InterPro" id="IPR011990">
    <property type="entry name" value="TPR-like_helical_dom_sf"/>
</dbReference>
<evidence type="ECO:0000256" key="5">
    <source>
        <dbReference type="SAM" id="Phobius"/>
    </source>
</evidence>
<keyword evidence="7" id="KW-1185">Reference proteome</keyword>
<comment type="caution">
    <text evidence="6">The sequence shown here is derived from an EMBL/GenBank/DDBJ whole genome shotgun (WGS) entry which is preliminary data.</text>
</comment>
<evidence type="ECO:0000313" key="7">
    <source>
        <dbReference type="Proteomes" id="UP001215956"/>
    </source>
</evidence>
<dbReference type="InterPro" id="IPR019734">
    <property type="entry name" value="TPR_rpt"/>
</dbReference>
<feature type="repeat" description="TPR" evidence="3">
    <location>
        <begin position="619"/>
        <end position="652"/>
    </location>
</feature>
<feature type="transmembrane region" description="Helical" evidence="5">
    <location>
        <begin position="33"/>
        <end position="54"/>
    </location>
</feature>
<feature type="repeat" description="TPR" evidence="3">
    <location>
        <begin position="535"/>
        <end position="568"/>
    </location>
</feature>
<dbReference type="Pfam" id="PF13374">
    <property type="entry name" value="TPR_10"/>
    <property type="match status" value="1"/>
</dbReference>
<dbReference type="SMART" id="SM00028">
    <property type="entry name" value="TPR"/>
    <property type="match status" value="6"/>
</dbReference>
<dbReference type="PANTHER" id="PTHR45641:SF19">
    <property type="entry name" value="NEPHROCYSTIN-3"/>
    <property type="match status" value="1"/>
</dbReference>
<name>A0ABT5XGM6_9EURY</name>
<dbReference type="PROSITE" id="PS50005">
    <property type="entry name" value="TPR"/>
    <property type="match status" value="3"/>
</dbReference>
<dbReference type="EMBL" id="JARFPL010000031">
    <property type="protein sequence ID" value="MDF0593815.1"/>
    <property type="molecule type" value="Genomic_DNA"/>
</dbReference>
<dbReference type="SUPFAM" id="SSF52540">
    <property type="entry name" value="P-loop containing nucleoside triphosphate hydrolases"/>
    <property type="match status" value="1"/>
</dbReference>
<feature type="region of interest" description="Disordered" evidence="4">
    <location>
        <begin position="1"/>
        <end position="24"/>
    </location>
</feature>
<dbReference type="RefSeq" id="WP_316969517.1">
    <property type="nucleotide sequence ID" value="NZ_JARFPL010000031.1"/>
</dbReference>
<dbReference type="Gene3D" id="3.40.50.300">
    <property type="entry name" value="P-loop containing nucleotide triphosphate hydrolases"/>
    <property type="match status" value="1"/>
</dbReference>
<proteinExistence type="predicted"/>
<dbReference type="Proteomes" id="UP001215956">
    <property type="component" value="Unassembled WGS sequence"/>
</dbReference>
<evidence type="ECO:0000256" key="4">
    <source>
        <dbReference type="SAM" id="MobiDB-lite"/>
    </source>
</evidence>
<feature type="repeat" description="TPR" evidence="3">
    <location>
        <begin position="577"/>
        <end position="610"/>
    </location>
</feature>
<keyword evidence="5" id="KW-1133">Transmembrane helix</keyword>
<accession>A0ABT5XGM6</accession>
<dbReference type="SUPFAM" id="SSF48452">
    <property type="entry name" value="TPR-like"/>
    <property type="match status" value="1"/>
</dbReference>
<keyword evidence="1" id="KW-0677">Repeat</keyword>
<keyword evidence="5" id="KW-0812">Transmembrane</keyword>
<organism evidence="6 7">
    <name type="scientific">Candidatus Methanocrinis alkalitolerans</name>
    <dbReference type="NCBI Taxonomy" id="3033395"/>
    <lineage>
        <taxon>Archaea</taxon>
        <taxon>Methanobacteriati</taxon>
        <taxon>Methanobacteriota</taxon>
        <taxon>Stenosarchaea group</taxon>
        <taxon>Methanomicrobia</taxon>
        <taxon>Methanotrichales</taxon>
        <taxon>Methanotrichaceae</taxon>
        <taxon>Methanocrinis</taxon>
    </lineage>
</organism>
<gene>
    <name evidence="6" type="ORF">P0O24_09490</name>
</gene>
<reference evidence="6 7" key="1">
    <citation type="submission" date="2023-03" db="EMBL/GenBank/DDBJ databases">
        <title>Whole genome sequencing of Methanotrichaceae archaeon M04Ac.</title>
        <authorList>
            <person name="Khomyakova M.A."/>
            <person name="Merkel A.Y."/>
            <person name="Slobodkin A.I."/>
        </authorList>
    </citation>
    <scope>NUCLEOTIDE SEQUENCE [LARGE SCALE GENOMIC DNA]</scope>
    <source>
        <strain evidence="6 7">M04Ac</strain>
    </source>
</reference>
<dbReference type="Gene3D" id="1.25.40.10">
    <property type="entry name" value="Tetratricopeptide repeat domain"/>
    <property type="match status" value="2"/>
</dbReference>
<evidence type="ECO:0000256" key="3">
    <source>
        <dbReference type="PROSITE-ProRule" id="PRU00339"/>
    </source>
</evidence>
<dbReference type="PANTHER" id="PTHR45641">
    <property type="entry name" value="TETRATRICOPEPTIDE REPEAT PROTEIN (AFU_ORTHOLOGUE AFUA_6G03870)"/>
    <property type="match status" value="1"/>
</dbReference>
<sequence>MAATALGQVEGGENGTDQALASENPDENPWKNYWYTIGPLILAAVIAWIVEHFFNGISRAMNFVLAKFWKKEEASSTRQPKLADQINVVCGETARSAGRDYHETNINLSREALELLNKSYQPPEPPRLDELPPRGDLPPGSCVPFSPNKVFTGRVEDLLELARSLFRSESKGVTITQTAAFATGLGGVGKTQLAIEFCYLYGRFFHGVHWIQADHDIAAEVAACGQEMSISPWPNELEERTNITLQAWKEAGPRLVIFDNVEDPALVQDWQPRLPKARLLFTSRSSDWPPGLDIEHHPLGVLPRSESLELLRKLADRLKDVTDEELDLVADRLGDLPLALDLAGNYLRSRPTLSPKEYLMELDEAGRSLLEHPAFSDWVKHNPTKHSTSLVYTFALSWNQLTDGATDELAGRIFRACGYCAPNTPIPWELLAKTVCAEDTSQRQNLDHALNRLRGLGLITAAEGGSIVIHPLLAEFARIQDQDACESALPGLSEALFVLASRANKTALPRELEPLREHLGSVAQAAQDAELKIAGNLWNELGYYLRSIADYKVAKKHHERALEIDEKAYGPKHPNVAIKLNNLGRVLHEMGELKGAKVCFERALKIDEKVLGPDHPNVAIRVNNLGLVLKDMGDLKGAKEHIERALEIDEKACGPDHPNVATRNNNLGLVLNDMGDLAGAKERIEQALEIDEKVLGADHPDLAIDVNNLGVVLRAMGDLEGAKERHERALRISEKAFGPDHPNVARNINNIGTVLNDMGDLAGAKEHFDRALEVFLHFLGEDHPDTIKARENLESLRR</sequence>
<keyword evidence="5" id="KW-0472">Membrane</keyword>
<dbReference type="InterPro" id="IPR027417">
    <property type="entry name" value="P-loop_NTPase"/>
</dbReference>
<keyword evidence="2 3" id="KW-0802">TPR repeat</keyword>
<dbReference type="Pfam" id="PF13424">
    <property type="entry name" value="TPR_12"/>
    <property type="match status" value="3"/>
</dbReference>
<protein>
    <submittedName>
        <fullName evidence="6">Tetratricopeptide repeat protein</fullName>
    </submittedName>
</protein>
<evidence type="ECO:0000313" key="6">
    <source>
        <dbReference type="EMBL" id="MDF0593815.1"/>
    </source>
</evidence>
<evidence type="ECO:0000256" key="1">
    <source>
        <dbReference type="ARBA" id="ARBA00022737"/>
    </source>
</evidence>